<evidence type="ECO:0000256" key="3">
    <source>
        <dbReference type="ARBA" id="ARBA00022475"/>
    </source>
</evidence>
<evidence type="ECO:0000259" key="8">
    <source>
        <dbReference type="Pfam" id="PF00892"/>
    </source>
</evidence>
<feature type="domain" description="EamA" evidence="8">
    <location>
        <begin position="148"/>
        <end position="284"/>
    </location>
</feature>
<dbReference type="InterPro" id="IPR050638">
    <property type="entry name" value="AA-Vitamin_Transporters"/>
</dbReference>
<evidence type="ECO:0000256" key="5">
    <source>
        <dbReference type="ARBA" id="ARBA00022989"/>
    </source>
</evidence>
<evidence type="ECO:0000313" key="10">
    <source>
        <dbReference type="Proteomes" id="UP000214880"/>
    </source>
</evidence>
<evidence type="ECO:0000256" key="1">
    <source>
        <dbReference type="ARBA" id="ARBA00004651"/>
    </source>
</evidence>
<accession>A0A1G9U5F2</accession>
<keyword evidence="5 7" id="KW-1133">Transmembrane helix</keyword>
<protein>
    <submittedName>
        <fullName evidence="9">EamA-like transporter family protein</fullName>
    </submittedName>
</protein>
<evidence type="ECO:0000256" key="6">
    <source>
        <dbReference type="ARBA" id="ARBA00023136"/>
    </source>
</evidence>
<dbReference type="InterPro" id="IPR037185">
    <property type="entry name" value="EmrE-like"/>
</dbReference>
<comment type="similarity">
    <text evidence="2">Belongs to the EamA transporter family.</text>
</comment>
<evidence type="ECO:0000256" key="4">
    <source>
        <dbReference type="ARBA" id="ARBA00022692"/>
    </source>
</evidence>
<feature type="transmembrane region" description="Helical" evidence="7">
    <location>
        <begin position="144"/>
        <end position="166"/>
    </location>
</feature>
<evidence type="ECO:0000256" key="7">
    <source>
        <dbReference type="SAM" id="Phobius"/>
    </source>
</evidence>
<feature type="domain" description="EamA" evidence="8">
    <location>
        <begin position="7"/>
        <end position="133"/>
    </location>
</feature>
<dbReference type="PANTHER" id="PTHR32322:SF18">
    <property type="entry name" value="S-ADENOSYLMETHIONINE_S-ADENOSYLHOMOCYSTEINE TRANSPORTER"/>
    <property type="match status" value="1"/>
</dbReference>
<feature type="transmembrane region" description="Helical" evidence="7">
    <location>
        <begin position="212"/>
        <end position="233"/>
    </location>
</feature>
<evidence type="ECO:0000256" key="2">
    <source>
        <dbReference type="ARBA" id="ARBA00007362"/>
    </source>
</evidence>
<keyword evidence="4 7" id="KW-0812">Transmembrane</keyword>
<dbReference type="OrthoDB" id="3190463at2"/>
<feature type="transmembrane region" description="Helical" evidence="7">
    <location>
        <begin position="120"/>
        <end position="138"/>
    </location>
</feature>
<keyword evidence="6 7" id="KW-0472">Membrane</keyword>
<organism evidence="9 10">
    <name type="scientific">Dendrosporobacter quercicolus</name>
    <dbReference type="NCBI Taxonomy" id="146817"/>
    <lineage>
        <taxon>Bacteria</taxon>
        <taxon>Bacillati</taxon>
        <taxon>Bacillota</taxon>
        <taxon>Negativicutes</taxon>
        <taxon>Selenomonadales</taxon>
        <taxon>Sporomusaceae</taxon>
        <taxon>Dendrosporobacter</taxon>
    </lineage>
</organism>
<dbReference type="GO" id="GO:0005886">
    <property type="term" value="C:plasma membrane"/>
    <property type="evidence" value="ECO:0007669"/>
    <property type="project" value="UniProtKB-SubCell"/>
</dbReference>
<name>A0A1G9U5F2_9FIRM</name>
<gene>
    <name evidence="9" type="ORF">SAMN04488502_105187</name>
</gene>
<feature type="transmembrane region" description="Helical" evidence="7">
    <location>
        <begin position="65"/>
        <end position="83"/>
    </location>
</feature>
<reference evidence="9 10" key="1">
    <citation type="submission" date="2016-10" db="EMBL/GenBank/DDBJ databases">
        <authorList>
            <person name="de Groot N.N."/>
        </authorList>
    </citation>
    <scope>NUCLEOTIDE SEQUENCE [LARGE SCALE GENOMIC DNA]</scope>
    <source>
        <strain evidence="9 10">DSM 1736</strain>
    </source>
</reference>
<feature type="transmembrane region" description="Helical" evidence="7">
    <location>
        <begin position="89"/>
        <end position="108"/>
    </location>
</feature>
<keyword evidence="10" id="KW-1185">Reference proteome</keyword>
<dbReference type="PANTHER" id="PTHR32322">
    <property type="entry name" value="INNER MEMBRANE TRANSPORTER"/>
    <property type="match status" value="1"/>
</dbReference>
<proteinExistence type="inferred from homology"/>
<dbReference type="InterPro" id="IPR000620">
    <property type="entry name" value="EamA_dom"/>
</dbReference>
<dbReference type="RefSeq" id="WP_092073157.1">
    <property type="nucleotide sequence ID" value="NZ_FNHB01000005.1"/>
</dbReference>
<dbReference type="STRING" id="146817.SAMN04488502_105187"/>
<dbReference type="AlphaFoldDB" id="A0A1G9U5F2"/>
<dbReference type="Proteomes" id="UP000214880">
    <property type="component" value="Unassembled WGS sequence"/>
</dbReference>
<evidence type="ECO:0000313" key="9">
    <source>
        <dbReference type="EMBL" id="SDM54874.1"/>
    </source>
</evidence>
<keyword evidence="3" id="KW-1003">Cell membrane</keyword>
<comment type="subcellular location">
    <subcellularLocation>
        <location evidence="1">Cell membrane</location>
        <topology evidence="1">Multi-pass membrane protein</topology>
    </subcellularLocation>
</comment>
<dbReference type="SUPFAM" id="SSF103481">
    <property type="entry name" value="Multidrug resistance efflux transporter EmrE"/>
    <property type="match status" value="1"/>
</dbReference>
<feature type="transmembrane region" description="Helical" evidence="7">
    <location>
        <begin position="178"/>
        <end position="200"/>
    </location>
</feature>
<feature type="transmembrane region" description="Helical" evidence="7">
    <location>
        <begin position="34"/>
        <end position="58"/>
    </location>
</feature>
<dbReference type="Pfam" id="PF00892">
    <property type="entry name" value="EamA"/>
    <property type="match status" value="2"/>
</dbReference>
<sequence>MYLIYGIMCLIFGTTFLAIKVGIDAGAPPFVFAGARFLVAGAAVLAGLKIAGIAVGLSAAQRRDAVLIGTAMTATLFGCLYWGEQYISSSAAALLSATAPLMIVLIEFFQGRQGAFGCKLVGLLAALLGVGIALYPSIGAESGWLAMAAVLLILASEVAYAFGAIRSRRSLKAGLNPFVLNGWQMVVGGVLLLAVSLLAAEPWQLTLASNVYLTWLYLVVFGSLIGHGAYYWLVRTSGPLLPSTWTYVSPIIAQLVGFWVLAEYLSLWSLVGLVFVLGGVSMVSQAQAIELWLRKCKQALSG</sequence>
<dbReference type="EMBL" id="FNHB01000005">
    <property type="protein sequence ID" value="SDM54874.1"/>
    <property type="molecule type" value="Genomic_DNA"/>
</dbReference>